<dbReference type="Gene3D" id="3.30.565.10">
    <property type="entry name" value="Histidine kinase-like ATPase, C-terminal domain"/>
    <property type="match status" value="1"/>
</dbReference>
<dbReference type="PROSITE" id="PS50109">
    <property type="entry name" value="HIS_KIN"/>
    <property type="match status" value="1"/>
</dbReference>
<organism evidence="7 8">
    <name type="scientific">Vasconcelosia minhoensis LEGE 07310</name>
    <dbReference type="NCBI Taxonomy" id="915328"/>
    <lineage>
        <taxon>Bacteria</taxon>
        <taxon>Bacillati</taxon>
        <taxon>Cyanobacteriota</taxon>
        <taxon>Cyanophyceae</taxon>
        <taxon>Nodosilineales</taxon>
        <taxon>Cymatolegaceae</taxon>
        <taxon>Vasconcelosia</taxon>
        <taxon>Vasconcelosia minhoensis</taxon>
    </lineage>
</organism>
<evidence type="ECO:0000313" key="8">
    <source>
        <dbReference type="Proteomes" id="UP000636505"/>
    </source>
</evidence>
<dbReference type="AlphaFoldDB" id="A0A8J7A500"/>
<evidence type="ECO:0000256" key="4">
    <source>
        <dbReference type="ARBA" id="ARBA00022777"/>
    </source>
</evidence>
<dbReference type="Proteomes" id="UP000636505">
    <property type="component" value="Unassembled WGS sequence"/>
</dbReference>
<comment type="catalytic activity">
    <reaction evidence="1">
        <text>ATP + protein L-histidine = ADP + protein N-phospho-L-histidine.</text>
        <dbReference type="EC" id="2.7.13.3"/>
    </reaction>
</comment>
<keyword evidence="8" id="KW-1185">Reference proteome</keyword>
<feature type="domain" description="Histidine kinase" evidence="6">
    <location>
        <begin position="262"/>
        <end position="479"/>
    </location>
</feature>
<dbReference type="InterPro" id="IPR036890">
    <property type="entry name" value="HATPase_C_sf"/>
</dbReference>
<dbReference type="Pfam" id="PF00512">
    <property type="entry name" value="HisKA"/>
    <property type="match status" value="1"/>
</dbReference>
<dbReference type="Gene3D" id="1.10.287.130">
    <property type="match status" value="1"/>
</dbReference>
<comment type="caution">
    <text evidence="7">The sequence shown here is derived from an EMBL/GenBank/DDBJ whole genome shotgun (WGS) entry which is preliminary data.</text>
</comment>
<evidence type="ECO:0000256" key="3">
    <source>
        <dbReference type="ARBA" id="ARBA00022553"/>
    </source>
</evidence>
<dbReference type="EC" id="2.7.13.3" evidence="2"/>
<dbReference type="InterPro" id="IPR005467">
    <property type="entry name" value="His_kinase_dom"/>
</dbReference>
<gene>
    <name evidence="7" type="ORF">IQ241_01765</name>
</gene>
<evidence type="ECO:0000313" key="7">
    <source>
        <dbReference type="EMBL" id="MBE9076030.1"/>
    </source>
</evidence>
<dbReference type="SMART" id="SM00388">
    <property type="entry name" value="HisKA"/>
    <property type="match status" value="1"/>
</dbReference>
<evidence type="ECO:0000256" key="2">
    <source>
        <dbReference type="ARBA" id="ARBA00012438"/>
    </source>
</evidence>
<dbReference type="GO" id="GO:0000155">
    <property type="term" value="F:phosphorelay sensor kinase activity"/>
    <property type="evidence" value="ECO:0007669"/>
    <property type="project" value="InterPro"/>
</dbReference>
<keyword evidence="4 7" id="KW-0418">Kinase</keyword>
<dbReference type="PANTHER" id="PTHR43547:SF2">
    <property type="entry name" value="HYBRID SIGNAL TRANSDUCTION HISTIDINE KINASE C"/>
    <property type="match status" value="1"/>
</dbReference>
<reference evidence="7" key="1">
    <citation type="submission" date="2020-10" db="EMBL/GenBank/DDBJ databases">
        <authorList>
            <person name="Castelo-Branco R."/>
            <person name="Eusebio N."/>
            <person name="Adriana R."/>
            <person name="Vieira A."/>
            <person name="Brugerolle De Fraissinette N."/>
            <person name="Rezende De Castro R."/>
            <person name="Schneider M.P."/>
            <person name="Vasconcelos V."/>
            <person name="Leao P.N."/>
        </authorList>
    </citation>
    <scope>NUCLEOTIDE SEQUENCE</scope>
    <source>
        <strain evidence="7">LEGE 07310</strain>
    </source>
</reference>
<dbReference type="EMBL" id="JADEXG010000002">
    <property type="protein sequence ID" value="MBE9076030.1"/>
    <property type="molecule type" value="Genomic_DNA"/>
</dbReference>
<keyword evidence="5" id="KW-0902">Two-component regulatory system</keyword>
<name>A0A8J7A500_9CYAN</name>
<evidence type="ECO:0000259" key="6">
    <source>
        <dbReference type="PROSITE" id="PS50109"/>
    </source>
</evidence>
<keyword evidence="4 7" id="KW-0808">Transferase</keyword>
<dbReference type="RefSeq" id="WP_193904690.1">
    <property type="nucleotide sequence ID" value="NZ_JADEXG010000002.1"/>
</dbReference>
<dbReference type="SUPFAM" id="SSF55874">
    <property type="entry name" value="ATPase domain of HSP90 chaperone/DNA topoisomerase II/histidine kinase"/>
    <property type="match status" value="1"/>
</dbReference>
<dbReference type="InterPro" id="IPR003661">
    <property type="entry name" value="HisK_dim/P_dom"/>
</dbReference>
<proteinExistence type="predicted"/>
<evidence type="ECO:0000256" key="1">
    <source>
        <dbReference type="ARBA" id="ARBA00000085"/>
    </source>
</evidence>
<accession>A0A8J7A500</accession>
<keyword evidence="3" id="KW-0597">Phosphoprotein</keyword>
<dbReference type="SUPFAM" id="SSF47384">
    <property type="entry name" value="Homodimeric domain of signal transducing histidine kinase"/>
    <property type="match status" value="1"/>
</dbReference>
<dbReference type="PANTHER" id="PTHR43547">
    <property type="entry name" value="TWO-COMPONENT HISTIDINE KINASE"/>
    <property type="match status" value="1"/>
</dbReference>
<sequence length="489" mass="54581">MAGSKEFLPTISSLVALGEFAQTAPLDEQTATAARSTEIQQQQAEAEWQAAIAALSHLLTQQLPPQSRATSTQGVLLSGPFPVLENTDLMAQLSSWTFIPQTLEQLALTFTQLMPAEYPASKEQLSDRLLPLIEDDPLAAERFCLVLTQSFSLILVLGKDANGEIHFQFSFTPRIVESVWQQLRSRVHLVRPQQLERLEPLVETFAPREPDYRLVSHFSRLLLTQLPRSQPPQRADAAEAAPAVQYAYHEPTDGTDTELLKAMAHEIRTPLTTIRTFTRSLLKRKDLQANVKHRLQQIDRECTRQIDRFNLIFHAVELEATNRPRSPLTAISLSQIFQDAIPQWQHAAQRRNLSLDVELPSQLPSVASDPALLRQVLTGLVELFTHSIPANSHIQMQVMLAGHQLKLQFQSQLASPANACIPPPLQALGNLLMFQPETGGVSLNLKATKNLFHALGAKLIVRDRSAQEATWTVFLPLETTVDPSAYRIV</sequence>
<dbReference type="InterPro" id="IPR036097">
    <property type="entry name" value="HisK_dim/P_sf"/>
</dbReference>
<dbReference type="CDD" id="cd00082">
    <property type="entry name" value="HisKA"/>
    <property type="match status" value="1"/>
</dbReference>
<evidence type="ECO:0000256" key="5">
    <source>
        <dbReference type="ARBA" id="ARBA00023012"/>
    </source>
</evidence>
<protein>
    <recommendedName>
        <fullName evidence="2">histidine kinase</fullName>
        <ecNumber evidence="2">2.7.13.3</ecNumber>
    </recommendedName>
</protein>